<protein>
    <recommendedName>
        <fullName evidence="3">Lipoprotein</fullName>
    </recommendedName>
</protein>
<dbReference type="Proteomes" id="UP001070176">
    <property type="component" value="Unassembled WGS sequence"/>
</dbReference>
<name>A0ABT3Y428_9FLAO</name>
<dbReference type="EMBL" id="JAOVZV010000010">
    <property type="protein sequence ID" value="MCX8532883.1"/>
    <property type="molecule type" value="Genomic_DNA"/>
</dbReference>
<comment type="caution">
    <text evidence="1">The sequence shown here is derived from an EMBL/GenBank/DDBJ whole genome shotgun (WGS) entry which is preliminary data.</text>
</comment>
<keyword evidence="2" id="KW-1185">Reference proteome</keyword>
<evidence type="ECO:0008006" key="3">
    <source>
        <dbReference type="Google" id="ProtNLM"/>
    </source>
</evidence>
<accession>A0ABT3Y428</accession>
<gene>
    <name evidence="1" type="ORF">OEA66_11025</name>
</gene>
<sequence>MRNLILPFILLLTFVFSCRENDVDEGLEQKNASYDVYISGKDNGDFCYWKNNVKHLLNYNLTTNETPTKIFVDNNNVYVKGRYGFWKNGNYTTYKQELGIPSTSVIDIFDIYIKNGNIFFVGYTWASVSSTTLAEFCYWKNGIKNLLFTDILAYNDQCTITEFNSDVYVGAIKKENGIRKSGYFKNTTFNPLFDSSTVSYQNTNVISNDNNVFFSCQQFYKNLQTNIQVTLPLLPNGFYGGKPALDENDCYTNAGNDYYYKNGNIIHTPNLSNPLIKDLKVMDQNIYMIRQDPNDIEFKVYINNVETQSIQNLNFDSSFNNITVVKL</sequence>
<proteinExistence type="predicted"/>
<organism evidence="1 2">
    <name type="scientific">Chryseobacterium luquanense</name>
    <dbReference type="NCBI Taxonomy" id="2983766"/>
    <lineage>
        <taxon>Bacteria</taxon>
        <taxon>Pseudomonadati</taxon>
        <taxon>Bacteroidota</taxon>
        <taxon>Flavobacteriia</taxon>
        <taxon>Flavobacteriales</taxon>
        <taxon>Weeksellaceae</taxon>
        <taxon>Chryseobacterium group</taxon>
        <taxon>Chryseobacterium</taxon>
    </lineage>
</organism>
<reference evidence="1" key="1">
    <citation type="submission" date="2022-10" db="EMBL/GenBank/DDBJ databases">
        <title>Chryseobacterium sp. nov., a novel bacterial species.</title>
        <authorList>
            <person name="Cao Y."/>
        </authorList>
    </citation>
    <scope>NUCLEOTIDE SEQUENCE</scope>
    <source>
        <strain evidence="1">KC 927</strain>
    </source>
</reference>
<evidence type="ECO:0000313" key="1">
    <source>
        <dbReference type="EMBL" id="MCX8532883.1"/>
    </source>
</evidence>
<dbReference type="PROSITE" id="PS51257">
    <property type="entry name" value="PROKAR_LIPOPROTEIN"/>
    <property type="match status" value="1"/>
</dbReference>
<dbReference type="RefSeq" id="WP_267281415.1">
    <property type="nucleotide sequence ID" value="NZ_JAOVZV010000010.1"/>
</dbReference>
<evidence type="ECO:0000313" key="2">
    <source>
        <dbReference type="Proteomes" id="UP001070176"/>
    </source>
</evidence>